<gene>
    <name evidence="3" type="ORF">UFOPK2958_00490</name>
</gene>
<feature type="transmembrane region" description="Helical" evidence="2">
    <location>
        <begin position="78"/>
        <end position="94"/>
    </location>
</feature>
<proteinExistence type="predicted"/>
<protein>
    <submittedName>
        <fullName evidence="3">Unannotated protein</fullName>
    </submittedName>
</protein>
<organism evidence="3">
    <name type="scientific">freshwater metagenome</name>
    <dbReference type="NCBI Taxonomy" id="449393"/>
    <lineage>
        <taxon>unclassified sequences</taxon>
        <taxon>metagenomes</taxon>
        <taxon>ecological metagenomes</taxon>
    </lineage>
</organism>
<feature type="transmembrane region" description="Helical" evidence="2">
    <location>
        <begin position="100"/>
        <end position="127"/>
    </location>
</feature>
<evidence type="ECO:0000256" key="1">
    <source>
        <dbReference type="SAM" id="MobiDB-lite"/>
    </source>
</evidence>
<keyword evidence="2" id="KW-0472">Membrane</keyword>
<name>A0A6J6WB23_9ZZZZ</name>
<dbReference type="AlphaFoldDB" id="A0A6J6WB23"/>
<feature type="region of interest" description="Disordered" evidence="1">
    <location>
        <begin position="143"/>
        <end position="198"/>
    </location>
</feature>
<evidence type="ECO:0000256" key="2">
    <source>
        <dbReference type="SAM" id="Phobius"/>
    </source>
</evidence>
<keyword evidence="2" id="KW-0812">Transmembrane</keyword>
<sequence>MTEGASREVIFGLDALERRWSFGIGGIGLLLSALFALAPIKTYVEQKPQNGACSTGYTLVEKMCQKNVLLNFAADPRFYLLLAGSIAIMFFTWRKRRVGIIVAAFMIGLSLGNFGLPFLALGGWLAIRAFRLQKYGDPTFVGSNQQSRLRAQERAANRKKGIGYSRGKKSDSDPSAAPVRPKPAPSKRYTPKQTGRRR</sequence>
<evidence type="ECO:0000313" key="3">
    <source>
        <dbReference type="EMBL" id="CAB4780343.1"/>
    </source>
</evidence>
<dbReference type="EMBL" id="CAFAAB010000039">
    <property type="protein sequence ID" value="CAB4780343.1"/>
    <property type="molecule type" value="Genomic_DNA"/>
</dbReference>
<feature type="transmembrane region" description="Helical" evidence="2">
    <location>
        <begin position="20"/>
        <end position="40"/>
    </location>
</feature>
<accession>A0A6J6WB23</accession>
<keyword evidence="2" id="KW-1133">Transmembrane helix</keyword>
<reference evidence="3" key="1">
    <citation type="submission" date="2020-05" db="EMBL/GenBank/DDBJ databases">
        <authorList>
            <person name="Chiriac C."/>
            <person name="Salcher M."/>
            <person name="Ghai R."/>
            <person name="Kavagutti S V."/>
        </authorList>
    </citation>
    <scope>NUCLEOTIDE SEQUENCE</scope>
</reference>